<dbReference type="Proteomes" id="UP000007266">
    <property type="component" value="Linkage group 7"/>
</dbReference>
<evidence type="ECO:0000313" key="2">
    <source>
        <dbReference type="Proteomes" id="UP000007266"/>
    </source>
</evidence>
<reference evidence="1 2" key="1">
    <citation type="journal article" date="2008" name="Nature">
        <title>The genome of the model beetle and pest Tribolium castaneum.</title>
        <authorList>
            <consortium name="Tribolium Genome Sequencing Consortium"/>
            <person name="Richards S."/>
            <person name="Gibbs R.A."/>
            <person name="Weinstock G.M."/>
            <person name="Brown S.J."/>
            <person name="Denell R."/>
            <person name="Beeman R.W."/>
            <person name="Gibbs R."/>
            <person name="Beeman R.W."/>
            <person name="Brown S.J."/>
            <person name="Bucher G."/>
            <person name="Friedrich M."/>
            <person name="Grimmelikhuijzen C.J."/>
            <person name="Klingler M."/>
            <person name="Lorenzen M."/>
            <person name="Richards S."/>
            <person name="Roth S."/>
            <person name="Schroder R."/>
            <person name="Tautz D."/>
            <person name="Zdobnov E.M."/>
            <person name="Muzny D."/>
            <person name="Gibbs R.A."/>
            <person name="Weinstock G.M."/>
            <person name="Attaway T."/>
            <person name="Bell S."/>
            <person name="Buhay C.J."/>
            <person name="Chandrabose M.N."/>
            <person name="Chavez D."/>
            <person name="Clerk-Blankenburg K.P."/>
            <person name="Cree A."/>
            <person name="Dao M."/>
            <person name="Davis C."/>
            <person name="Chacko J."/>
            <person name="Dinh H."/>
            <person name="Dugan-Rocha S."/>
            <person name="Fowler G."/>
            <person name="Garner T.T."/>
            <person name="Garnes J."/>
            <person name="Gnirke A."/>
            <person name="Hawes A."/>
            <person name="Hernandez J."/>
            <person name="Hines S."/>
            <person name="Holder M."/>
            <person name="Hume J."/>
            <person name="Jhangiani S.N."/>
            <person name="Joshi V."/>
            <person name="Khan Z.M."/>
            <person name="Jackson L."/>
            <person name="Kovar C."/>
            <person name="Kowis A."/>
            <person name="Lee S."/>
            <person name="Lewis L.R."/>
            <person name="Margolis J."/>
            <person name="Morgan M."/>
            <person name="Nazareth L.V."/>
            <person name="Nguyen N."/>
            <person name="Okwuonu G."/>
            <person name="Parker D."/>
            <person name="Richards S."/>
            <person name="Ruiz S.J."/>
            <person name="Santibanez J."/>
            <person name="Savard J."/>
            <person name="Scherer S.E."/>
            <person name="Schneider B."/>
            <person name="Sodergren E."/>
            <person name="Tautz D."/>
            <person name="Vattahil S."/>
            <person name="Villasana D."/>
            <person name="White C.S."/>
            <person name="Wright R."/>
            <person name="Park Y."/>
            <person name="Beeman R.W."/>
            <person name="Lord J."/>
            <person name="Oppert B."/>
            <person name="Lorenzen M."/>
            <person name="Brown S."/>
            <person name="Wang L."/>
            <person name="Savard J."/>
            <person name="Tautz D."/>
            <person name="Richards S."/>
            <person name="Weinstock G."/>
            <person name="Gibbs R.A."/>
            <person name="Liu Y."/>
            <person name="Worley K."/>
            <person name="Weinstock G."/>
            <person name="Elsik C.G."/>
            <person name="Reese J.T."/>
            <person name="Elhaik E."/>
            <person name="Landan G."/>
            <person name="Graur D."/>
            <person name="Arensburger P."/>
            <person name="Atkinson P."/>
            <person name="Beeman R.W."/>
            <person name="Beidler J."/>
            <person name="Brown S.J."/>
            <person name="Demuth J.P."/>
            <person name="Drury D.W."/>
            <person name="Du Y.Z."/>
            <person name="Fujiwara H."/>
            <person name="Lorenzen M."/>
            <person name="Maselli V."/>
            <person name="Osanai M."/>
            <person name="Park Y."/>
            <person name="Robertson H.M."/>
            <person name="Tu Z."/>
            <person name="Wang J.J."/>
            <person name="Wang S."/>
            <person name="Richards S."/>
            <person name="Song H."/>
            <person name="Zhang L."/>
            <person name="Sodergren E."/>
            <person name="Werner D."/>
            <person name="Stanke M."/>
            <person name="Morgenstern B."/>
            <person name="Solovyev V."/>
            <person name="Kosarev P."/>
            <person name="Brown G."/>
            <person name="Chen H.C."/>
            <person name="Ermolaeva O."/>
            <person name="Hlavina W."/>
            <person name="Kapustin Y."/>
            <person name="Kiryutin B."/>
            <person name="Kitts P."/>
            <person name="Maglott D."/>
            <person name="Pruitt K."/>
            <person name="Sapojnikov V."/>
            <person name="Souvorov A."/>
            <person name="Mackey A.J."/>
            <person name="Waterhouse R.M."/>
            <person name="Wyder S."/>
            <person name="Zdobnov E.M."/>
            <person name="Zdobnov E.M."/>
            <person name="Wyder S."/>
            <person name="Kriventseva E.V."/>
            <person name="Kadowaki T."/>
            <person name="Bork P."/>
            <person name="Aranda M."/>
            <person name="Bao R."/>
            <person name="Beermann A."/>
            <person name="Berns N."/>
            <person name="Bolognesi R."/>
            <person name="Bonneton F."/>
            <person name="Bopp D."/>
            <person name="Brown S.J."/>
            <person name="Bucher G."/>
            <person name="Butts T."/>
            <person name="Chaumot A."/>
            <person name="Denell R.E."/>
            <person name="Ferrier D.E."/>
            <person name="Friedrich M."/>
            <person name="Gordon C.M."/>
            <person name="Jindra M."/>
            <person name="Klingler M."/>
            <person name="Lan Q."/>
            <person name="Lattorff H.M."/>
            <person name="Laudet V."/>
            <person name="von Levetsow C."/>
            <person name="Liu Z."/>
            <person name="Lutz R."/>
            <person name="Lynch J.A."/>
            <person name="da Fonseca R.N."/>
            <person name="Posnien N."/>
            <person name="Reuter R."/>
            <person name="Roth S."/>
            <person name="Savard J."/>
            <person name="Schinko J.B."/>
            <person name="Schmitt C."/>
            <person name="Schoppmeier M."/>
            <person name="Schroder R."/>
            <person name="Shippy T.D."/>
            <person name="Simonnet F."/>
            <person name="Marques-Souza H."/>
            <person name="Tautz D."/>
            <person name="Tomoyasu Y."/>
            <person name="Trauner J."/>
            <person name="Van der Zee M."/>
            <person name="Vervoort M."/>
            <person name="Wittkopp N."/>
            <person name="Wimmer E.A."/>
            <person name="Yang X."/>
            <person name="Jones A.K."/>
            <person name="Sattelle D.B."/>
            <person name="Ebert P.R."/>
            <person name="Nelson D."/>
            <person name="Scott J.G."/>
            <person name="Beeman R.W."/>
            <person name="Muthukrishnan S."/>
            <person name="Kramer K.J."/>
            <person name="Arakane Y."/>
            <person name="Beeman R.W."/>
            <person name="Zhu Q."/>
            <person name="Hogenkamp D."/>
            <person name="Dixit R."/>
            <person name="Oppert B."/>
            <person name="Jiang H."/>
            <person name="Zou Z."/>
            <person name="Marshall J."/>
            <person name="Elpidina E."/>
            <person name="Vinokurov K."/>
            <person name="Oppert C."/>
            <person name="Zou Z."/>
            <person name="Evans J."/>
            <person name="Lu Z."/>
            <person name="Zhao P."/>
            <person name="Sumathipala N."/>
            <person name="Altincicek B."/>
            <person name="Vilcinskas A."/>
            <person name="Williams M."/>
            <person name="Hultmark D."/>
            <person name="Hetru C."/>
            <person name="Jiang H."/>
            <person name="Grimmelikhuijzen C.J."/>
            <person name="Hauser F."/>
            <person name="Cazzamali G."/>
            <person name="Williamson M."/>
            <person name="Park Y."/>
            <person name="Li B."/>
            <person name="Tanaka Y."/>
            <person name="Predel R."/>
            <person name="Neupert S."/>
            <person name="Schachtner J."/>
            <person name="Verleyen P."/>
            <person name="Raible F."/>
            <person name="Bork P."/>
            <person name="Friedrich M."/>
            <person name="Walden K.K."/>
            <person name="Robertson H.M."/>
            <person name="Angeli S."/>
            <person name="Foret S."/>
            <person name="Bucher G."/>
            <person name="Schuetz S."/>
            <person name="Maleszka R."/>
            <person name="Wimmer E.A."/>
            <person name="Beeman R.W."/>
            <person name="Lorenzen M."/>
            <person name="Tomoyasu Y."/>
            <person name="Miller S.C."/>
            <person name="Grossmann D."/>
            <person name="Bucher G."/>
        </authorList>
    </citation>
    <scope>NUCLEOTIDE SEQUENCE [LARGE SCALE GENOMIC DNA]</scope>
    <source>
        <strain evidence="1 2">Georgia GA2</strain>
    </source>
</reference>
<keyword evidence="2" id="KW-1185">Reference proteome</keyword>
<reference evidence="1 2" key="2">
    <citation type="journal article" date="2010" name="Nucleic Acids Res.">
        <title>BeetleBase in 2010: revisions to provide comprehensive genomic information for Tribolium castaneum.</title>
        <authorList>
            <person name="Kim H.S."/>
            <person name="Murphy T."/>
            <person name="Xia J."/>
            <person name="Caragea D."/>
            <person name="Park Y."/>
            <person name="Beeman R.W."/>
            <person name="Lorenzen M.D."/>
            <person name="Butcher S."/>
            <person name="Manak J.R."/>
            <person name="Brown S.J."/>
        </authorList>
    </citation>
    <scope>GENOME REANNOTATION</scope>
    <source>
        <strain evidence="1 2">Georgia GA2</strain>
    </source>
</reference>
<dbReference type="EMBL" id="KQ971354">
    <property type="protein sequence ID" value="EFA06058.1"/>
    <property type="molecule type" value="Genomic_DNA"/>
</dbReference>
<dbReference type="HOGENOM" id="CLU_1995551_0_0_1"/>
<name>D6WQL8_TRICA</name>
<dbReference type="InParanoid" id="D6WQL8"/>
<evidence type="ECO:0000313" key="1">
    <source>
        <dbReference type="EMBL" id="EFA06058.1"/>
    </source>
</evidence>
<gene>
    <name evidence="1" type="primary">GLEAN_08893</name>
    <name evidence="1" type="ORF">TcasGA2_TC008893</name>
</gene>
<sequence>MLLDGKLSTTATSLFALRQLVTGALNRESSRIALRFSGGMRKVFRIGCEFFARHSQLYPTENGKSIIERCKTKPPHTYQLHCLLLVSDQQIIVRASAGLTNYKLNSHGESTSIRFKGYLPNLTAR</sequence>
<dbReference type="AlphaFoldDB" id="D6WQL8"/>
<proteinExistence type="predicted"/>
<protein>
    <submittedName>
        <fullName evidence="1">Uncharacterized protein</fullName>
    </submittedName>
</protein>
<accession>D6WQL8</accession>
<organism evidence="1 2">
    <name type="scientific">Tribolium castaneum</name>
    <name type="common">Red flour beetle</name>
    <dbReference type="NCBI Taxonomy" id="7070"/>
    <lineage>
        <taxon>Eukaryota</taxon>
        <taxon>Metazoa</taxon>
        <taxon>Ecdysozoa</taxon>
        <taxon>Arthropoda</taxon>
        <taxon>Hexapoda</taxon>
        <taxon>Insecta</taxon>
        <taxon>Pterygota</taxon>
        <taxon>Neoptera</taxon>
        <taxon>Endopterygota</taxon>
        <taxon>Coleoptera</taxon>
        <taxon>Polyphaga</taxon>
        <taxon>Cucujiformia</taxon>
        <taxon>Tenebrionidae</taxon>
        <taxon>Tenebrionidae incertae sedis</taxon>
        <taxon>Tribolium</taxon>
    </lineage>
</organism>